<dbReference type="Pfam" id="PF09347">
    <property type="entry name" value="DUF1989"/>
    <property type="match status" value="1"/>
</dbReference>
<dbReference type="InterPro" id="IPR018959">
    <property type="entry name" value="DUF1989"/>
</dbReference>
<reference evidence="2 3" key="1">
    <citation type="submission" date="2020-08" db="EMBL/GenBank/DDBJ databases">
        <title>Genome sequence of Rhizobiales bacterium strain IZ6.</title>
        <authorList>
            <person name="Nakai R."/>
            <person name="Naganuma T."/>
        </authorList>
    </citation>
    <scope>NUCLEOTIDE SEQUENCE [LARGE SCALE GENOMIC DNA]</scope>
    <source>
        <strain evidence="2 3">IZ6</strain>
    </source>
</reference>
<gene>
    <name evidence="2" type="ORF">IZ6_30630</name>
</gene>
<dbReference type="PANTHER" id="PTHR31527">
    <property type="entry name" value="RE64534P"/>
    <property type="match status" value="1"/>
</dbReference>
<evidence type="ECO:0000313" key="2">
    <source>
        <dbReference type="EMBL" id="BCJ92328.1"/>
    </source>
</evidence>
<dbReference type="RefSeq" id="WP_225873934.1">
    <property type="nucleotide sequence ID" value="NZ_AP023361.1"/>
</dbReference>
<dbReference type="InterPro" id="IPR017792">
    <property type="entry name" value="UAAP1"/>
</dbReference>
<name>A0A6S6R039_9HYPH</name>
<dbReference type="NCBIfam" id="TIGR03425">
    <property type="entry name" value="urea_degr_2"/>
    <property type="match status" value="1"/>
</dbReference>
<dbReference type="Proteomes" id="UP000515317">
    <property type="component" value="Chromosome"/>
</dbReference>
<sequence>MTGSVLYSTDIAGGKHWSFTMKANTALRLTDISGGASVGMLFYNPANLLERYNAPDTLKCQHTFKLTRGNCLYSDMGRIFCSVTEDSVGWHDSVSGTSTKSIVERKWGARDYQSDRNDWKQNGRDAFLVELAKYGLGKRDLAANVNWFTKIAVGDDGALEYITGNSKPEDYVEIRFEMETLVILHTCPHPLDPAKDYPWKGVRADLKEVPPATDTDECRLSRPENGRGFINNRLYHLGCGC</sequence>
<dbReference type="PANTHER" id="PTHR31527:SF0">
    <property type="entry name" value="RE64534P"/>
    <property type="match status" value="1"/>
</dbReference>
<keyword evidence="3" id="KW-1185">Reference proteome</keyword>
<protein>
    <submittedName>
        <fullName evidence="2">Urea carboxylase</fullName>
    </submittedName>
</protein>
<proteinExistence type="predicted"/>
<evidence type="ECO:0000259" key="1">
    <source>
        <dbReference type="Pfam" id="PF09347"/>
    </source>
</evidence>
<evidence type="ECO:0000313" key="3">
    <source>
        <dbReference type="Proteomes" id="UP000515317"/>
    </source>
</evidence>
<dbReference type="AlphaFoldDB" id="A0A6S6R039"/>
<accession>A0A6S6R039</accession>
<dbReference type="KEGG" id="tso:IZ6_30630"/>
<dbReference type="EMBL" id="AP023361">
    <property type="protein sequence ID" value="BCJ92328.1"/>
    <property type="molecule type" value="Genomic_DNA"/>
</dbReference>
<organism evidence="2 3">
    <name type="scientific">Terrihabitans soli</name>
    <dbReference type="NCBI Taxonomy" id="708113"/>
    <lineage>
        <taxon>Bacteria</taxon>
        <taxon>Pseudomonadati</taxon>
        <taxon>Pseudomonadota</taxon>
        <taxon>Alphaproteobacteria</taxon>
        <taxon>Hyphomicrobiales</taxon>
        <taxon>Terrihabitans</taxon>
    </lineage>
</organism>
<feature type="domain" description="DUF1989" evidence="1">
    <location>
        <begin position="11"/>
        <end position="181"/>
    </location>
</feature>